<proteinExistence type="predicted"/>
<feature type="domain" description="Centrosomal protein CEP104 Zn finger" evidence="2">
    <location>
        <begin position="412"/>
        <end position="514"/>
    </location>
</feature>
<dbReference type="AlphaFoldDB" id="A7SCR2"/>
<dbReference type="InterPro" id="IPR013083">
    <property type="entry name" value="Znf_RING/FYVE/PHD"/>
</dbReference>
<dbReference type="Gene3D" id="3.30.40.10">
    <property type="entry name" value="Zinc/RING finger domain, C3HC4 (zinc finger)"/>
    <property type="match status" value="1"/>
</dbReference>
<feature type="compositionally biased region" description="Basic and acidic residues" evidence="1">
    <location>
        <begin position="382"/>
        <end position="403"/>
    </location>
</feature>
<evidence type="ECO:0000313" key="4">
    <source>
        <dbReference type="Proteomes" id="UP000001593"/>
    </source>
</evidence>
<dbReference type="Gene3D" id="1.25.10.10">
    <property type="entry name" value="Leucine-rich Repeat Variant"/>
    <property type="match status" value="1"/>
</dbReference>
<dbReference type="eggNOG" id="KOG4825">
    <property type="taxonomic scope" value="Eukaryota"/>
</dbReference>
<feature type="region of interest" description="Disordered" evidence="1">
    <location>
        <begin position="157"/>
        <end position="179"/>
    </location>
</feature>
<dbReference type="PhylomeDB" id="A7SCR2"/>
<dbReference type="InParanoid" id="A7SCR2"/>
<accession>A7SCR2</accession>
<feature type="region of interest" description="Disordered" evidence="1">
    <location>
        <begin position="381"/>
        <end position="403"/>
    </location>
</feature>
<dbReference type="InterPro" id="IPR011989">
    <property type="entry name" value="ARM-like"/>
</dbReference>
<evidence type="ECO:0000313" key="3">
    <source>
        <dbReference type="EMBL" id="EDO38444.1"/>
    </source>
</evidence>
<dbReference type="InterPro" id="IPR052607">
    <property type="entry name" value="CEP104-like"/>
</dbReference>
<feature type="compositionally biased region" description="Basic residues" evidence="1">
    <location>
        <begin position="168"/>
        <end position="179"/>
    </location>
</feature>
<dbReference type="HOGENOM" id="CLU_481725_0_0_1"/>
<dbReference type="PANTHER" id="PTHR13371:SF0">
    <property type="entry name" value="CENTROSOMAL PROTEIN OF 104 KDA"/>
    <property type="match status" value="1"/>
</dbReference>
<evidence type="ECO:0000259" key="2">
    <source>
        <dbReference type="Pfam" id="PF21039"/>
    </source>
</evidence>
<name>A7SCR2_NEMVE</name>
<keyword evidence="4" id="KW-1185">Reference proteome</keyword>
<dbReference type="Pfam" id="PF21040">
    <property type="entry name" value="CEP104-like_TOG"/>
    <property type="match status" value="1"/>
</dbReference>
<dbReference type="InterPro" id="IPR048738">
    <property type="entry name" value="CEP104_Znf"/>
</dbReference>
<reference evidence="3 4" key="1">
    <citation type="journal article" date="2007" name="Science">
        <title>Sea anemone genome reveals ancestral eumetazoan gene repertoire and genomic organization.</title>
        <authorList>
            <person name="Putnam N.H."/>
            <person name="Srivastava M."/>
            <person name="Hellsten U."/>
            <person name="Dirks B."/>
            <person name="Chapman J."/>
            <person name="Salamov A."/>
            <person name="Terry A."/>
            <person name="Shapiro H."/>
            <person name="Lindquist E."/>
            <person name="Kapitonov V.V."/>
            <person name="Jurka J."/>
            <person name="Genikhovich G."/>
            <person name="Grigoriev I.V."/>
            <person name="Lucas S.M."/>
            <person name="Steele R.E."/>
            <person name="Finnerty J.R."/>
            <person name="Technau U."/>
            <person name="Martindale M.Q."/>
            <person name="Rokhsar D.S."/>
        </authorList>
    </citation>
    <scope>NUCLEOTIDE SEQUENCE [LARGE SCALE GENOMIC DNA]</scope>
    <source>
        <strain evidence="4">CH2 X CH6</strain>
    </source>
</reference>
<protein>
    <recommendedName>
        <fullName evidence="2">Centrosomal protein CEP104 Zn finger domain-containing protein</fullName>
    </recommendedName>
</protein>
<evidence type="ECO:0000256" key="1">
    <source>
        <dbReference type="SAM" id="MobiDB-lite"/>
    </source>
</evidence>
<dbReference type="EMBL" id="DS469625">
    <property type="protein sequence ID" value="EDO38444.1"/>
    <property type="molecule type" value="Genomic_DNA"/>
</dbReference>
<dbReference type="STRING" id="45351.A7SCR2"/>
<dbReference type="Proteomes" id="UP000001593">
    <property type="component" value="Unassembled WGS sequence"/>
</dbReference>
<feature type="region of interest" description="Disordered" evidence="1">
    <location>
        <begin position="338"/>
        <end position="366"/>
    </location>
</feature>
<gene>
    <name evidence="3" type="ORF">NEMVEDRAFT_v1g210242</name>
</gene>
<dbReference type="Pfam" id="PF21039">
    <property type="entry name" value="CEP104_ZnF"/>
    <property type="match status" value="1"/>
</dbReference>
<organism evidence="3 4">
    <name type="scientific">Nematostella vectensis</name>
    <name type="common">Starlet sea anemone</name>
    <dbReference type="NCBI Taxonomy" id="45351"/>
    <lineage>
        <taxon>Eukaryota</taxon>
        <taxon>Metazoa</taxon>
        <taxon>Cnidaria</taxon>
        <taxon>Anthozoa</taxon>
        <taxon>Hexacorallia</taxon>
        <taxon>Actiniaria</taxon>
        <taxon>Edwardsiidae</taxon>
        <taxon>Nematostella</taxon>
    </lineage>
</organism>
<dbReference type="PANTHER" id="PTHR13371">
    <property type="entry name" value="GLYCINE-, GLUTAMATE-, THIENYLCYCLOHEXYLPIPERIDINE-BINDING PROTEIN"/>
    <property type="match status" value="1"/>
</dbReference>
<sequence>MPADEWISVRGYEGSALSERDKRNVAYQRGDNRRVAYQRGTRRGGWLIREGQEEEGALSERDKKRRVTYQRGTRRGGWLIREGQEEEGALSERDKKRRVTYQRGTRRGGCLIGEGQEEEGALSERDKRNVAYQRGDNRRVAYQRGTRRGGCLIREGQEEEGDLSERDKKRRVPYRRGARRGGIGKAEISHVVEKTVPALLVKSGETTPRTRDAAIEMILEMAAYKDVKGLGVIADLVTQPTKSKQAPWRLLKSRLEIIDKLLPVLDVESGQAGCLSLEAVMHVAVPALDHNNGEVRDAAVKLIFELYKKVKDPVKGFLPNDEPATRKNPLYRSIFDGFDHIDGKPTESERRAQAKIERQNAEKHKQAEIEALQAQLQALREMAGEDKSQATSKDKSDKKKKAEEPALDMDKMCIFCGEQNESFTEDMLDLHYWKSCPMLNRCEHCSQVVEVSGFNDHLLTECDAKDRNAQCPRCKEVMLKVDLDDHLVQAGCTARGKDAAICPLCKTKIGSEEEIEALQAQLQALREMAGEDKSQATSKDKSDKKKKAEEPALDMDKYVKHTVYFV</sequence>
<feature type="region of interest" description="Disordered" evidence="1">
    <location>
        <begin position="528"/>
        <end position="552"/>
    </location>
</feature>